<dbReference type="EMBL" id="MCGN01000004">
    <property type="protein sequence ID" value="ORY97284.1"/>
    <property type="molecule type" value="Genomic_DNA"/>
</dbReference>
<evidence type="ECO:0000313" key="2">
    <source>
        <dbReference type="Proteomes" id="UP000242180"/>
    </source>
</evidence>
<dbReference type="InParanoid" id="A0A1X2HEA0"/>
<organism evidence="1 2">
    <name type="scientific">Syncephalastrum racemosum</name>
    <name type="common">Filamentous fungus</name>
    <dbReference type="NCBI Taxonomy" id="13706"/>
    <lineage>
        <taxon>Eukaryota</taxon>
        <taxon>Fungi</taxon>
        <taxon>Fungi incertae sedis</taxon>
        <taxon>Mucoromycota</taxon>
        <taxon>Mucoromycotina</taxon>
        <taxon>Mucoromycetes</taxon>
        <taxon>Mucorales</taxon>
        <taxon>Syncephalastraceae</taxon>
        <taxon>Syncephalastrum</taxon>
    </lineage>
</organism>
<protein>
    <submittedName>
        <fullName evidence="1">Uncharacterized protein</fullName>
    </submittedName>
</protein>
<gene>
    <name evidence="1" type="ORF">BCR43DRAFT_234798</name>
</gene>
<proteinExistence type="predicted"/>
<dbReference type="Proteomes" id="UP000242180">
    <property type="component" value="Unassembled WGS sequence"/>
</dbReference>
<reference evidence="1 2" key="1">
    <citation type="submission" date="2016-07" db="EMBL/GenBank/DDBJ databases">
        <title>Pervasive Adenine N6-methylation of Active Genes in Fungi.</title>
        <authorList>
            <consortium name="DOE Joint Genome Institute"/>
            <person name="Mondo S.J."/>
            <person name="Dannebaum R.O."/>
            <person name="Kuo R.C."/>
            <person name="Labutti K."/>
            <person name="Haridas S."/>
            <person name="Kuo A."/>
            <person name="Salamov A."/>
            <person name="Ahrendt S.R."/>
            <person name="Lipzen A."/>
            <person name="Sullivan W."/>
            <person name="Andreopoulos W.B."/>
            <person name="Clum A."/>
            <person name="Lindquist E."/>
            <person name="Daum C."/>
            <person name="Ramamoorthy G.K."/>
            <person name="Gryganskyi A."/>
            <person name="Culley D."/>
            <person name="Magnuson J.K."/>
            <person name="James T.Y."/>
            <person name="O'Malley M.A."/>
            <person name="Stajich J.E."/>
            <person name="Spatafora J.W."/>
            <person name="Visel A."/>
            <person name="Grigoriev I.V."/>
        </authorList>
    </citation>
    <scope>NUCLEOTIDE SEQUENCE [LARGE SCALE GENOMIC DNA]</scope>
    <source>
        <strain evidence="1 2">NRRL 2496</strain>
    </source>
</reference>
<sequence>MTAACTGPGVAPSSKACAGSSRAVRVGSKIARKAMRFSAATLDGRLVSVLMSWSRRSSFSDLATCRECCRRVGISVCVMRWPRVTAAGELARFSGSDRSIRTHWCAVKMMSSFSSGHRRTSLITCTNRSRAGFCRLALGLPVRINTHAIKLFFTMLLSWSQRL</sequence>
<accession>A0A1X2HEA0</accession>
<dbReference type="AlphaFoldDB" id="A0A1X2HEA0"/>
<comment type="caution">
    <text evidence="1">The sequence shown here is derived from an EMBL/GenBank/DDBJ whole genome shotgun (WGS) entry which is preliminary data.</text>
</comment>
<name>A0A1X2HEA0_SYNRA</name>
<evidence type="ECO:0000313" key="1">
    <source>
        <dbReference type="EMBL" id="ORY97284.1"/>
    </source>
</evidence>
<keyword evidence="2" id="KW-1185">Reference proteome</keyword>